<protein>
    <recommendedName>
        <fullName evidence="7">Bacterioferritin-associated ferredoxin</fullName>
    </recommendedName>
</protein>
<dbReference type="InterPro" id="IPR007419">
    <property type="entry name" value="BFD-like_2Fe2S-bd_dom"/>
</dbReference>
<evidence type="ECO:0000313" key="11">
    <source>
        <dbReference type="Proteomes" id="UP000249417"/>
    </source>
</evidence>
<comment type="caution">
    <text evidence="10">The sequence shown here is derived from an EMBL/GenBank/DDBJ whole genome shotgun (WGS) entry which is preliminary data.</text>
</comment>
<dbReference type="InterPro" id="IPR041854">
    <property type="entry name" value="BFD-like_2Fe2S-bd_dom_sf"/>
</dbReference>
<dbReference type="EMBL" id="QFQB01000009">
    <property type="protein sequence ID" value="PZQ47887.1"/>
    <property type="molecule type" value="Genomic_DNA"/>
</dbReference>
<gene>
    <name evidence="10" type="ORF">DI551_02680</name>
</gene>
<organism evidence="10 11">
    <name type="scientific">Micavibrio aeruginosavorus</name>
    <dbReference type="NCBI Taxonomy" id="349221"/>
    <lineage>
        <taxon>Bacteria</taxon>
        <taxon>Pseudomonadati</taxon>
        <taxon>Bdellovibrionota</taxon>
        <taxon>Bdellovibrionia</taxon>
        <taxon>Bdellovibrionales</taxon>
        <taxon>Pseudobdellovibrionaceae</taxon>
        <taxon>Micavibrio</taxon>
    </lineage>
</organism>
<dbReference type="PANTHER" id="PTHR37424:SF1">
    <property type="entry name" value="BACTERIOFERRITIN-ASSOCIATED FERREDOXIN"/>
    <property type="match status" value="1"/>
</dbReference>
<dbReference type="GO" id="GO:0051537">
    <property type="term" value="F:2 iron, 2 sulfur cluster binding"/>
    <property type="evidence" value="ECO:0007669"/>
    <property type="project" value="UniProtKB-KW"/>
</dbReference>
<sequence>MYVCLCNPFTDKDVQKALEAPEIRNTPAQIYKACAGTGPNCGSCLCTVKSMIVDHQSALGVQKIIEELPVLSESETIAAE</sequence>
<proteinExistence type="inferred from homology"/>
<evidence type="ECO:0000256" key="5">
    <source>
        <dbReference type="ARBA" id="ARBA00023004"/>
    </source>
</evidence>
<evidence type="ECO:0000256" key="6">
    <source>
        <dbReference type="ARBA" id="ARBA00023014"/>
    </source>
</evidence>
<evidence type="ECO:0000256" key="7">
    <source>
        <dbReference type="ARBA" id="ARBA00039386"/>
    </source>
</evidence>
<evidence type="ECO:0000256" key="3">
    <source>
        <dbReference type="ARBA" id="ARBA00022723"/>
    </source>
</evidence>
<evidence type="ECO:0000256" key="1">
    <source>
        <dbReference type="ARBA" id="ARBA00022448"/>
    </source>
</evidence>
<dbReference type="Gene3D" id="1.10.10.1100">
    <property type="entry name" value="BFD-like [2Fe-2S]-binding domain"/>
    <property type="match status" value="1"/>
</dbReference>
<comment type="similarity">
    <text evidence="8">Belongs to the Bfd family.</text>
</comment>
<evidence type="ECO:0000256" key="8">
    <source>
        <dbReference type="ARBA" id="ARBA00046332"/>
    </source>
</evidence>
<reference evidence="10 11" key="1">
    <citation type="submission" date="2017-08" db="EMBL/GenBank/DDBJ databases">
        <title>Infants hospitalized years apart are colonized by the same room-sourced microbial strains.</title>
        <authorList>
            <person name="Brooks B."/>
            <person name="Olm M.R."/>
            <person name="Firek B.A."/>
            <person name="Baker R."/>
            <person name="Thomas B.C."/>
            <person name="Morowitz M.J."/>
            <person name="Banfield J.F."/>
        </authorList>
    </citation>
    <scope>NUCLEOTIDE SEQUENCE [LARGE SCALE GENOMIC DNA]</scope>
    <source>
        <strain evidence="10">S2_005_002_R2_29</strain>
    </source>
</reference>
<keyword evidence="5" id="KW-0408">Iron</keyword>
<dbReference type="AlphaFoldDB" id="A0A2W5PT28"/>
<keyword evidence="1" id="KW-0813">Transport</keyword>
<dbReference type="PANTHER" id="PTHR37424">
    <property type="entry name" value="BACTERIOFERRITIN-ASSOCIATED FERREDOXIN"/>
    <property type="match status" value="1"/>
</dbReference>
<feature type="domain" description="BFD-like [2Fe-2S]-binding" evidence="9">
    <location>
        <begin position="2"/>
        <end position="52"/>
    </location>
</feature>
<dbReference type="Pfam" id="PF04324">
    <property type="entry name" value="Fer2_BFD"/>
    <property type="match status" value="1"/>
</dbReference>
<evidence type="ECO:0000259" key="9">
    <source>
        <dbReference type="Pfam" id="PF04324"/>
    </source>
</evidence>
<keyword evidence="4" id="KW-0249">Electron transport</keyword>
<dbReference type="InterPro" id="IPR052371">
    <property type="entry name" value="BFD-associated_ferredoxin"/>
</dbReference>
<evidence type="ECO:0000256" key="4">
    <source>
        <dbReference type="ARBA" id="ARBA00022982"/>
    </source>
</evidence>
<name>A0A2W5PT28_9BACT</name>
<evidence type="ECO:0000313" key="10">
    <source>
        <dbReference type="EMBL" id="PZQ47887.1"/>
    </source>
</evidence>
<keyword evidence="3" id="KW-0479">Metal-binding</keyword>
<keyword evidence="2" id="KW-0001">2Fe-2S</keyword>
<keyword evidence="6" id="KW-0411">Iron-sulfur</keyword>
<dbReference type="Proteomes" id="UP000249417">
    <property type="component" value="Unassembled WGS sequence"/>
</dbReference>
<evidence type="ECO:0000256" key="2">
    <source>
        <dbReference type="ARBA" id="ARBA00022714"/>
    </source>
</evidence>
<accession>A0A2W5PT28</accession>
<dbReference type="GO" id="GO:0046872">
    <property type="term" value="F:metal ion binding"/>
    <property type="evidence" value="ECO:0007669"/>
    <property type="project" value="UniProtKB-KW"/>
</dbReference>